<proteinExistence type="predicted"/>
<dbReference type="EMBL" id="CM037616">
    <property type="protein sequence ID" value="KAH7992369.1"/>
    <property type="molecule type" value="Genomic_DNA"/>
</dbReference>
<keyword evidence="2" id="KW-1185">Reference proteome</keyword>
<protein>
    <submittedName>
        <fullName evidence="1">Uncharacterized protein</fullName>
    </submittedName>
</protein>
<dbReference type="Proteomes" id="UP000827872">
    <property type="component" value="Linkage Group LG03"/>
</dbReference>
<name>A0ACB8EIC3_9SAUR</name>
<organism evidence="1 2">
    <name type="scientific">Sphaerodactylus townsendi</name>
    <dbReference type="NCBI Taxonomy" id="933632"/>
    <lineage>
        <taxon>Eukaryota</taxon>
        <taxon>Metazoa</taxon>
        <taxon>Chordata</taxon>
        <taxon>Craniata</taxon>
        <taxon>Vertebrata</taxon>
        <taxon>Euteleostomi</taxon>
        <taxon>Lepidosauria</taxon>
        <taxon>Squamata</taxon>
        <taxon>Bifurcata</taxon>
        <taxon>Gekkota</taxon>
        <taxon>Sphaerodactylidae</taxon>
        <taxon>Sphaerodactylus</taxon>
    </lineage>
</organism>
<sequence length="117" mass="12885">MLLFLPSSLGQDQPHHIPSLTKGATNWSNPFPPILTSKGCWHLGLSVSSLEKGTPYQETHTSDADVVTYVHMGEYRSSAPCNHFQSTHMFTEAHVNFHGHTSAGEGPKDQVHFFGLV</sequence>
<evidence type="ECO:0000313" key="1">
    <source>
        <dbReference type="EMBL" id="KAH7992369.1"/>
    </source>
</evidence>
<reference evidence="1" key="1">
    <citation type="submission" date="2021-08" db="EMBL/GenBank/DDBJ databases">
        <title>The first chromosome-level gecko genome reveals the dynamic sex chromosomes of Neotropical dwarf geckos (Sphaerodactylidae: Sphaerodactylus).</title>
        <authorList>
            <person name="Pinto B.J."/>
            <person name="Keating S.E."/>
            <person name="Gamble T."/>
        </authorList>
    </citation>
    <scope>NUCLEOTIDE SEQUENCE</scope>
    <source>
        <strain evidence="1">TG3544</strain>
    </source>
</reference>
<gene>
    <name evidence="1" type="ORF">K3G42_021827</name>
</gene>
<comment type="caution">
    <text evidence="1">The sequence shown here is derived from an EMBL/GenBank/DDBJ whole genome shotgun (WGS) entry which is preliminary data.</text>
</comment>
<accession>A0ACB8EIC3</accession>
<evidence type="ECO:0000313" key="2">
    <source>
        <dbReference type="Proteomes" id="UP000827872"/>
    </source>
</evidence>